<reference evidence="1 2" key="1">
    <citation type="journal article" date="2016" name="Int. J. Syst. Evol. Microbiol.">
        <title>Acidipila dinghuensis sp. nov., an acidobacterium isolated from forest soil.</title>
        <authorList>
            <person name="Jiang Y.W."/>
            <person name="Wang J."/>
            <person name="Chen M.H."/>
            <person name="Lv Y.Y."/>
            <person name="Qiu L.H."/>
        </authorList>
    </citation>
    <scope>NUCLEOTIDE SEQUENCE [LARGE SCALE GENOMIC DNA]</scope>
    <source>
        <strain evidence="1 2">DHOF10</strain>
    </source>
</reference>
<dbReference type="AlphaFoldDB" id="A0A4Q1SC05"/>
<dbReference type="EMBL" id="SDMK01000003">
    <property type="protein sequence ID" value="RXS94547.1"/>
    <property type="molecule type" value="Genomic_DNA"/>
</dbReference>
<dbReference type="InterPro" id="IPR024291">
    <property type="entry name" value="DUF3829"/>
</dbReference>
<gene>
    <name evidence="1" type="ORF">ESZ00_15900</name>
</gene>
<name>A0A4Q1SC05_9BACT</name>
<evidence type="ECO:0000313" key="1">
    <source>
        <dbReference type="EMBL" id="RXS94547.1"/>
    </source>
</evidence>
<sequence length="341" mass="38011">MQARHALNIAGAAVLLFGVSSIFNGCKSKPTVQQAVKTVLSSEDQNAMDKEQPIIECINQTFAHFEEMTPVYFQDMDQLKQSKTKDVAFFSFKIRPFEVSHQFEDSCIDGLNKSASMLPAIPQVDATAQDTANTLKQLQAPGDALEDYIRQKGWLADNFTKGKELDATLSPLLKRLWNDMQTLENAVHDQQTVLRKHELDAIEKEEGRNLHWHTMNSMLAARSLNDSVVTLTKAEKLDAQTMAAASKPLQDALDAARTYLATHPDEGKPDQRNMDPVWTTISSDLDRELGAARDAQTALPANGPLTDVDKKKARYPLQMVMYYYNQAVKSFNDAASMGVSR</sequence>
<dbReference type="Proteomes" id="UP000290253">
    <property type="component" value="Unassembled WGS sequence"/>
</dbReference>
<organism evidence="1 2">
    <name type="scientific">Silvibacterium dinghuense</name>
    <dbReference type="NCBI Taxonomy" id="1560006"/>
    <lineage>
        <taxon>Bacteria</taxon>
        <taxon>Pseudomonadati</taxon>
        <taxon>Acidobacteriota</taxon>
        <taxon>Terriglobia</taxon>
        <taxon>Terriglobales</taxon>
        <taxon>Acidobacteriaceae</taxon>
        <taxon>Silvibacterium</taxon>
    </lineage>
</organism>
<dbReference type="OrthoDB" id="8004422at2"/>
<proteinExistence type="predicted"/>
<protein>
    <submittedName>
        <fullName evidence="1">DUF3829 domain-containing protein</fullName>
    </submittedName>
</protein>
<keyword evidence="2" id="KW-1185">Reference proteome</keyword>
<comment type="caution">
    <text evidence="1">The sequence shown here is derived from an EMBL/GenBank/DDBJ whole genome shotgun (WGS) entry which is preliminary data.</text>
</comment>
<dbReference type="Pfam" id="PF12889">
    <property type="entry name" value="DUF3829"/>
    <property type="match status" value="1"/>
</dbReference>
<evidence type="ECO:0000313" key="2">
    <source>
        <dbReference type="Proteomes" id="UP000290253"/>
    </source>
</evidence>
<dbReference type="RefSeq" id="WP_129209284.1">
    <property type="nucleotide sequence ID" value="NZ_BMGU01000005.1"/>
</dbReference>
<accession>A0A4Q1SC05</accession>